<dbReference type="OrthoDB" id="2228256at2"/>
<dbReference type="STRING" id="137733.SAMN05421767_10611"/>
<name>A0A1H9IK61_9LACT</name>
<sequence>MSQVKKRMLEAIPKIKDDTIIDLLEAEAPELELITSLIDDTKKLIMIPHANLEWVERWEKSLNIKPQTKDLDERKRYLTTVLTSKVKISSETLEEITENFTGVQARVKVRNSTVFISFLGAIPKAEFNRYNNYIRQLIPAHLGIQLVIDAPMQQTLYTAAIASYSYKIIKFKGGK</sequence>
<evidence type="ECO:0000313" key="2">
    <source>
        <dbReference type="Proteomes" id="UP000198556"/>
    </source>
</evidence>
<dbReference type="AlphaFoldDB" id="A0A1H9IK61"/>
<dbReference type="EMBL" id="FOGF01000006">
    <property type="protein sequence ID" value="SEQ74927.1"/>
    <property type="molecule type" value="Genomic_DNA"/>
</dbReference>
<accession>A0A1H9IK61</accession>
<organism evidence="1 2">
    <name type="scientific">Granulicatella balaenopterae</name>
    <dbReference type="NCBI Taxonomy" id="137733"/>
    <lineage>
        <taxon>Bacteria</taxon>
        <taxon>Bacillati</taxon>
        <taxon>Bacillota</taxon>
        <taxon>Bacilli</taxon>
        <taxon>Lactobacillales</taxon>
        <taxon>Carnobacteriaceae</taxon>
        <taxon>Granulicatella</taxon>
    </lineage>
</organism>
<reference evidence="1 2" key="1">
    <citation type="submission" date="2016-10" db="EMBL/GenBank/DDBJ databases">
        <authorList>
            <person name="de Groot N.N."/>
        </authorList>
    </citation>
    <scope>NUCLEOTIDE SEQUENCE [LARGE SCALE GENOMIC DNA]</scope>
    <source>
        <strain evidence="1 2">DSM 15827</strain>
    </source>
</reference>
<keyword evidence="2" id="KW-1185">Reference proteome</keyword>
<dbReference type="Proteomes" id="UP000198556">
    <property type="component" value="Unassembled WGS sequence"/>
</dbReference>
<proteinExistence type="predicted"/>
<evidence type="ECO:0000313" key="1">
    <source>
        <dbReference type="EMBL" id="SEQ74927.1"/>
    </source>
</evidence>
<evidence type="ECO:0008006" key="3">
    <source>
        <dbReference type="Google" id="ProtNLM"/>
    </source>
</evidence>
<protein>
    <recommendedName>
        <fullName evidence="3">DUF2313 domain-containing protein</fullName>
    </recommendedName>
</protein>
<gene>
    <name evidence="1" type="ORF">SAMN05421767_10611</name>
</gene>